<dbReference type="PANTHER" id="PTHR47969:SF15">
    <property type="entry name" value="CHROMOSOME-ASSOCIATED KINESIN KIF4A-RELATED"/>
    <property type="match status" value="1"/>
</dbReference>
<dbReference type="GO" id="GO:0007018">
    <property type="term" value="P:microtubule-based movement"/>
    <property type="evidence" value="ECO:0007669"/>
    <property type="project" value="InterPro"/>
</dbReference>
<feature type="binding site" evidence="6">
    <location>
        <begin position="135"/>
        <end position="142"/>
    </location>
    <ligand>
        <name>ATP</name>
        <dbReference type="ChEBI" id="CHEBI:30616"/>
    </ligand>
</feature>
<dbReference type="AlphaFoldDB" id="A0A6A5BA71"/>
<gene>
    <name evidence="9" type="ORF">FDP41_006747</name>
</gene>
<dbReference type="VEuPathDB" id="AmoebaDB:NF0064950"/>
<dbReference type="EMBL" id="VFQX01000053">
    <property type="protein sequence ID" value="KAF0974137.1"/>
    <property type="molecule type" value="Genomic_DNA"/>
</dbReference>
<reference evidence="9 10" key="1">
    <citation type="journal article" date="2019" name="Sci. Rep.">
        <title>Nanopore sequencing improves the draft genome of the human pathogenic amoeba Naegleria fowleri.</title>
        <authorList>
            <person name="Liechti N."/>
            <person name="Schurch N."/>
            <person name="Bruggmann R."/>
            <person name="Wittwer M."/>
        </authorList>
    </citation>
    <scope>NUCLEOTIDE SEQUENCE [LARGE SCALE GENOMIC DNA]</scope>
    <source>
        <strain evidence="9 10">ATCC 30894</strain>
    </source>
</reference>
<name>A0A6A5BA71_NAEFO</name>
<dbReference type="GeneID" id="68113965"/>
<keyword evidence="10" id="KW-1185">Reference proteome</keyword>
<dbReference type="Proteomes" id="UP000444721">
    <property type="component" value="Unassembled WGS sequence"/>
</dbReference>
<dbReference type="GO" id="GO:0051231">
    <property type="term" value="P:spindle elongation"/>
    <property type="evidence" value="ECO:0007669"/>
    <property type="project" value="TreeGrafter"/>
</dbReference>
<dbReference type="VEuPathDB" id="AmoebaDB:FDP41_006747"/>
<keyword evidence="5" id="KW-0175">Coiled coil</keyword>
<dbReference type="OrthoDB" id="3176171at2759"/>
<evidence type="ECO:0000256" key="4">
    <source>
        <dbReference type="ARBA" id="ARBA00022840"/>
    </source>
</evidence>
<dbReference type="VEuPathDB" id="AmoebaDB:NfTy_074980"/>
<evidence type="ECO:0000256" key="3">
    <source>
        <dbReference type="ARBA" id="ARBA00022741"/>
    </source>
</evidence>
<proteinExistence type="inferred from homology"/>
<dbReference type="InterPro" id="IPR001752">
    <property type="entry name" value="Kinesin_motor_dom"/>
</dbReference>
<dbReference type="GO" id="GO:0005875">
    <property type="term" value="C:microtubule associated complex"/>
    <property type="evidence" value="ECO:0007669"/>
    <property type="project" value="TreeGrafter"/>
</dbReference>
<dbReference type="GO" id="GO:0003777">
    <property type="term" value="F:microtubule motor activity"/>
    <property type="evidence" value="ECO:0007669"/>
    <property type="project" value="InterPro"/>
</dbReference>
<feature type="compositionally biased region" description="Polar residues" evidence="7">
    <location>
        <begin position="1"/>
        <end position="26"/>
    </location>
</feature>
<dbReference type="OMA" id="VHKELHI"/>
<dbReference type="InterPro" id="IPR036961">
    <property type="entry name" value="Kinesin_motor_dom_sf"/>
</dbReference>
<dbReference type="GO" id="GO:0008017">
    <property type="term" value="F:microtubule binding"/>
    <property type="evidence" value="ECO:0007669"/>
    <property type="project" value="InterPro"/>
</dbReference>
<evidence type="ECO:0000256" key="2">
    <source>
        <dbReference type="ARBA" id="ARBA00022490"/>
    </source>
</evidence>
<evidence type="ECO:0000256" key="7">
    <source>
        <dbReference type="SAM" id="MobiDB-lite"/>
    </source>
</evidence>
<dbReference type="InterPro" id="IPR027640">
    <property type="entry name" value="Kinesin-like_fam"/>
</dbReference>
<protein>
    <recommendedName>
        <fullName evidence="8">Kinesin motor domain-containing protein</fullName>
    </recommendedName>
</protein>
<keyword evidence="4 6" id="KW-0067">ATP-binding</keyword>
<comment type="subcellular location">
    <subcellularLocation>
        <location evidence="1">Cytoplasm</location>
    </subcellularLocation>
</comment>
<keyword evidence="6" id="KW-0505">Motor protein</keyword>
<dbReference type="SUPFAM" id="SSF52540">
    <property type="entry name" value="P-loop containing nucleoside triphosphate hydrolases"/>
    <property type="match status" value="1"/>
</dbReference>
<dbReference type="InterPro" id="IPR027417">
    <property type="entry name" value="P-loop_NTPase"/>
</dbReference>
<dbReference type="SMART" id="SM00129">
    <property type="entry name" value="KISc"/>
    <property type="match status" value="1"/>
</dbReference>
<dbReference type="GO" id="GO:0005524">
    <property type="term" value="F:ATP binding"/>
    <property type="evidence" value="ECO:0007669"/>
    <property type="project" value="UniProtKB-UniRule"/>
</dbReference>
<feature type="compositionally biased region" description="Polar residues" evidence="7">
    <location>
        <begin position="34"/>
        <end position="44"/>
    </location>
</feature>
<keyword evidence="3 6" id="KW-0547">Nucleotide-binding</keyword>
<dbReference type="RefSeq" id="XP_044558850.1">
    <property type="nucleotide sequence ID" value="XM_044710415.1"/>
</dbReference>
<evidence type="ECO:0000313" key="9">
    <source>
        <dbReference type="EMBL" id="KAF0974137.1"/>
    </source>
</evidence>
<feature type="region of interest" description="Disordered" evidence="7">
    <location>
        <begin position="1"/>
        <end position="66"/>
    </location>
</feature>
<dbReference type="Pfam" id="PF00225">
    <property type="entry name" value="Kinesin"/>
    <property type="match status" value="1"/>
</dbReference>
<dbReference type="PROSITE" id="PS50067">
    <property type="entry name" value="KINESIN_MOTOR_2"/>
    <property type="match status" value="1"/>
</dbReference>
<organism evidence="9 10">
    <name type="scientific">Naegleria fowleri</name>
    <name type="common">Brain eating amoeba</name>
    <dbReference type="NCBI Taxonomy" id="5763"/>
    <lineage>
        <taxon>Eukaryota</taxon>
        <taxon>Discoba</taxon>
        <taxon>Heterolobosea</taxon>
        <taxon>Tetramitia</taxon>
        <taxon>Eutetramitia</taxon>
        <taxon>Vahlkampfiidae</taxon>
        <taxon>Naegleria</taxon>
    </lineage>
</organism>
<evidence type="ECO:0000313" key="10">
    <source>
        <dbReference type="Proteomes" id="UP000444721"/>
    </source>
</evidence>
<dbReference type="GO" id="GO:0007052">
    <property type="term" value="P:mitotic spindle organization"/>
    <property type="evidence" value="ECO:0007669"/>
    <property type="project" value="TreeGrafter"/>
</dbReference>
<dbReference type="Gene3D" id="3.40.850.10">
    <property type="entry name" value="Kinesin motor domain"/>
    <property type="match status" value="1"/>
</dbReference>
<dbReference type="PANTHER" id="PTHR47969">
    <property type="entry name" value="CHROMOSOME-ASSOCIATED KINESIN KIF4A-RELATED"/>
    <property type="match status" value="1"/>
</dbReference>
<dbReference type="VEuPathDB" id="AmoebaDB:NF0064960"/>
<comment type="caution">
    <text evidence="9">The sequence shown here is derived from an EMBL/GenBank/DDBJ whole genome shotgun (WGS) entry which is preliminary data.</text>
</comment>
<comment type="similarity">
    <text evidence="6">Belongs to the TRAFAC class myosin-kinesin ATPase superfamily. Kinesin family.</text>
</comment>
<evidence type="ECO:0000259" key="8">
    <source>
        <dbReference type="PROSITE" id="PS50067"/>
    </source>
</evidence>
<evidence type="ECO:0000256" key="6">
    <source>
        <dbReference type="PROSITE-ProRule" id="PRU00283"/>
    </source>
</evidence>
<accession>A0A6A5BA71</accession>
<dbReference type="GO" id="GO:0005737">
    <property type="term" value="C:cytoplasm"/>
    <property type="evidence" value="ECO:0007669"/>
    <property type="project" value="UniProtKB-SubCell"/>
</dbReference>
<evidence type="ECO:0000256" key="5">
    <source>
        <dbReference type="ARBA" id="ARBA00023054"/>
    </source>
</evidence>
<keyword evidence="2" id="KW-0963">Cytoplasm</keyword>
<feature type="domain" description="Kinesin motor" evidence="8">
    <location>
        <begin position="56"/>
        <end position="232"/>
    </location>
</feature>
<evidence type="ECO:0000256" key="1">
    <source>
        <dbReference type="ARBA" id="ARBA00004496"/>
    </source>
</evidence>
<sequence length="232" mass="25610">MSQNESVHSCNQPQQALLNTNNTSEGSSSQQSSPNIFNTNGNTQPPTPPSSSDSSSVKVGVRVRPMLPKEKLEKSRECVTTDPVNNQIVVGRDRTFAFDYVFGQQSQQQQIYDVSVKNLVEGLFQGYNATVLAYGQTGSGKTYTMGTANSTNLLDEEIGVIPRVIQNIFEIIKQRSDADFAVRVSFLEIYNETIKDLLAPSTSTKLIQIREDEKKGILLVGIKENLSNHTMT</sequence>